<dbReference type="Gene3D" id="1.10.472.80">
    <property type="entry name" value="Ypt/Rab-GAP domain of gyp1p, domain 3"/>
    <property type="match status" value="1"/>
</dbReference>
<sequence length="433" mass="49573">DLLLGFCDANSPGVGSSVTSWRPAHLPPKAEEESEHHRSLVRALERNVQRRLLQEQREEQQRRQREERRERRLQEHTDVWLHELLPSFVPGMEPTQRMQRLWRQGLPPRVREVVWPVAIGNVLRITPELFEIHKQRAVDARRAQVTASNVLITLTDAPPHRGREQSTTCIPFDLPRTFPTLAFFSEGGPLHEDCARILEAYTFFRPDIGYVQGMSYLAAMLLLYLPPYESFVGLCNLLNTPSVLGLYRLEPRAVACRARVFEQLCSQQLPDVCRCIREVGLMPEMFLIDWFLTVFAKCLTVDVASVVWDLFLLDGEVVLYCTAIAILRILEFQLLHPDGRRGLNAAEPDLESCTRVLNEELRKRVSDPDELLWHIAQVRRRAPQRIFGEIRAIENMEFGSQGRVSTRGSIASALTGASFLTAAKERILSRLLP</sequence>
<dbReference type="InterPro" id="IPR000195">
    <property type="entry name" value="Rab-GAP-TBC_dom"/>
</dbReference>
<proteinExistence type="predicted"/>
<dbReference type="PANTHER" id="PTHR47219">
    <property type="entry name" value="RAB GTPASE-ACTIVATING PROTEIN 1-LIKE"/>
    <property type="match status" value="1"/>
</dbReference>
<keyword evidence="1" id="KW-0175">Coiled coil</keyword>
<dbReference type="SUPFAM" id="SSF47923">
    <property type="entry name" value="Ypt/Rab-GAP domain of gyp1p"/>
    <property type="match status" value="2"/>
</dbReference>
<dbReference type="Pfam" id="PF00566">
    <property type="entry name" value="RabGAP-TBC"/>
    <property type="match status" value="1"/>
</dbReference>
<dbReference type="PROSITE" id="PS50086">
    <property type="entry name" value="TBC_RABGAP"/>
    <property type="match status" value="1"/>
</dbReference>
<dbReference type="OrthoDB" id="435695at2759"/>
<dbReference type="Gene3D" id="1.10.8.270">
    <property type="entry name" value="putative rabgap domain of human tbc1 domain family member 14 like domains"/>
    <property type="match status" value="1"/>
</dbReference>
<dbReference type="EMBL" id="CAJNJA010027697">
    <property type="protein sequence ID" value="CAE7582885.1"/>
    <property type="molecule type" value="Genomic_DNA"/>
</dbReference>
<feature type="domain" description="Rab-GAP TBC" evidence="3">
    <location>
        <begin position="105"/>
        <end position="315"/>
    </location>
</feature>
<dbReference type="SMART" id="SM00164">
    <property type="entry name" value="TBC"/>
    <property type="match status" value="1"/>
</dbReference>
<feature type="non-terminal residue" evidence="4">
    <location>
        <position position="1"/>
    </location>
</feature>
<comment type="caution">
    <text evidence="4">The sequence shown here is derived from an EMBL/GenBank/DDBJ whole genome shotgun (WGS) entry which is preliminary data.</text>
</comment>
<dbReference type="Proteomes" id="UP000601435">
    <property type="component" value="Unassembled WGS sequence"/>
</dbReference>
<gene>
    <name evidence="4" type="primary">tbc1d12</name>
    <name evidence="4" type="ORF">SNEC2469_LOCUS16911</name>
</gene>
<evidence type="ECO:0000313" key="5">
    <source>
        <dbReference type="Proteomes" id="UP000601435"/>
    </source>
</evidence>
<name>A0A812UWQ1_9DINO</name>
<organism evidence="4 5">
    <name type="scientific">Symbiodinium necroappetens</name>
    <dbReference type="NCBI Taxonomy" id="1628268"/>
    <lineage>
        <taxon>Eukaryota</taxon>
        <taxon>Sar</taxon>
        <taxon>Alveolata</taxon>
        <taxon>Dinophyceae</taxon>
        <taxon>Suessiales</taxon>
        <taxon>Symbiodiniaceae</taxon>
        <taxon>Symbiodinium</taxon>
    </lineage>
</organism>
<keyword evidence="5" id="KW-1185">Reference proteome</keyword>
<feature type="region of interest" description="Disordered" evidence="2">
    <location>
        <begin position="13"/>
        <end position="37"/>
    </location>
</feature>
<accession>A0A812UWQ1</accession>
<dbReference type="InterPro" id="IPR050302">
    <property type="entry name" value="Rab_GAP_TBC_domain"/>
</dbReference>
<dbReference type="GO" id="GO:0031267">
    <property type="term" value="F:small GTPase binding"/>
    <property type="evidence" value="ECO:0007669"/>
    <property type="project" value="TreeGrafter"/>
</dbReference>
<evidence type="ECO:0000313" key="4">
    <source>
        <dbReference type="EMBL" id="CAE7582885.1"/>
    </source>
</evidence>
<dbReference type="FunFam" id="1.10.8.270:FF:000008">
    <property type="entry name" value="Putative TBC1 domain family member 14"/>
    <property type="match status" value="1"/>
</dbReference>
<dbReference type="PANTHER" id="PTHR47219:SF15">
    <property type="entry name" value="TBC1 DOMAIN FAMILY MEMBER 12 ISOFORM X1"/>
    <property type="match status" value="1"/>
</dbReference>
<evidence type="ECO:0000256" key="2">
    <source>
        <dbReference type="SAM" id="MobiDB-lite"/>
    </source>
</evidence>
<feature type="coiled-coil region" evidence="1">
    <location>
        <begin position="49"/>
        <end position="76"/>
    </location>
</feature>
<dbReference type="GO" id="GO:0005096">
    <property type="term" value="F:GTPase activator activity"/>
    <property type="evidence" value="ECO:0007669"/>
    <property type="project" value="TreeGrafter"/>
</dbReference>
<reference evidence="4" key="1">
    <citation type="submission" date="2021-02" db="EMBL/GenBank/DDBJ databases">
        <authorList>
            <person name="Dougan E. K."/>
            <person name="Rhodes N."/>
            <person name="Thang M."/>
            <person name="Chan C."/>
        </authorList>
    </citation>
    <scope>NUCLEOTIDE SEQUENCE</scope>
</reference>
<feature type="compositionally biased region" description="Basic and acidic residues" evidence="2">
    <location>
        <begin position="28"/>
        <end position="37"/>
    </location>
</feature>
<dbReference type="InterPro" id="IPR035969">
    <property type="entry name" value="Rab-GAP_TBC_sf"/>
</dbReference>
<protein>
    <submittedName>
        <fullName evidence="4">Tbc1d12 protein</fullName>
    </submittedName>
</protein>
<evidence type="ECO:0000256" key="1">
    <source>
        <dbReference type="SAM" id="Coils"/>
    </source>
</evidence>
<dbReference type="Gene3D" id="1.10.10.750">
    <property type="entry name" value="Ypt/Rab-GAP domain of gyp1p, domain 1"/>
    <property type="match status" value="1"/>
</dbReference>
<dbReference type="AlphaFoldDB" id="A0A812UWQ1"/>
<evidence type="ECO:0000259" key="3">
    <source>
        <dbReference type="PROSITE" id="PS50086"/>
    </source>
</evidence>